<keyword evidence="9" id="KW-1185">Reference proteome</keyword>
<feature type="domain" description="Peptidase M48" evidence="7">
    <location>
        <begin position="69"/>
        <end position="261"/>
    </location>
</feature>
<keyword evidence="3 6" id="KW-0378">Hydrolase</keyword>
<evidence type="ECO:0000256" key="4">
    <source>
        <dbReference type="ARBA" id="ARBA00022833"/>
    </source>
</evidence>
<dbReference type="GO" id="GO:0004222">
    <property type="term" value="F:metalloendopeptidase activity"/>
    <property type="evidence" value="ECO:0007669"/>
    <property type="project" value="InterPro"/>
</dbReference>
<dbReference type="PROSITE" id="PS51257">
    <property type="entry name" value="PROKAR_LIPOPROTEIN"/>
    <property type="match status" value="1"/>
</dbReference>
<name>A0A7J5TUL6_9BACT</name>
<comment type="caution">
    <text evidence="8">The sequence shown here is derived from an EMBL/GenBank/DDBJ whole genome shotgun (WGS) entry which is preliminary data.</text>
</comment>
<dbReference type="GO" id="GO:0046872">
    <property type="term" value="F:metal ion binding"/>
    <property type="evidence" value="ECO:0007669"/>
    <property type="project" value="UniProtKB-KW"/>
</dbReference>
<dbReference type="Proteomes" id="UP000488299">
    <property type="component" value="Unassembled WGS sequence"/>
</dbReference>
<sequence>MKKVMMMTLALALAIGCQRVPLSGRKQLLLVPNSELLPLSFSNYRGVLDTSRVIRSGNDAQMIQRVGNRLRTAMESYLRANNFADRLEGFQWEFTLIQSPQVNAWCMPGGKVAFYTGILPYTQNEAGVATVMGHEISHAIAEHGNERMSESLIASNLLQGGQLALGAVAQSRPQQTSAMLLQAAGAVLPIAYQVGRALPHSRKQELEADKLGLIFMAMAGYNPNEAVGFWTRMARAGSGQKPPEFLSTHPSDSRRIRDIQNQIPDAMKYYRQTARR</sequence>
<keyword evidence="4 6" id="KW-0862">Zinc</keyword>
<dbReference type="InterPro" id="IPR051156">
    <property type="entry name" value="Mito/Outer_Membr_Metalloprot"/>
</dbReference>
<reference evidence="8 9" key="1">
    <citation type="submission" date="2019-10" db="EMBL/GenBank/DDBJ databases">
        <title>Rudanella paleaurantiibacter sp. nov., isolated from sludge.</title>
        <authorList>
            <person name="Xu S.Q."/>
        </authorList>
    </citation>
    <scope>NUCLEOTIDE SEQUENCE [LARGE SCALE GENOMIC DNA]</scope>
    <source>
        <strain evidence="8 9">HX-22-17</strain>
    </source>
</reference>
<dbReference type="Pfam" id="PF01435">
    <property type="entry name" value="Peptidase_M48"/>
    <property type="match status" value="1"/>
</dbReference>
<comment type="cofactor">
    <cofactor evidence="6">
        <name>Zn(2+)</name>
        <dbReference type="ChEBI" id="CHEBI:29105"/>
    </cofactor>
    <text evidence="6">Binds 1 zinc ion per subunit.</text>
</comment>
<evidence type="ECO:0000313" key="8">
    <source>
        <dbReference type="EMBL" id="KAB7727862.1"/>
    </source>
</evidence>
<keyword evidence="5 6" id="KW-0482">Metalloprotease</keyword>
<evidence type="ECO:0000259" key="7">
    <source>
        <dbReference type="Pfam" id="PF01435"/>
    </source>
</evidence>
<organism evidence="8 9">
    <name type="scientific">Rudanella paleaurantiibacter</name>
    <dbReference type="NCBI Taxonomy" id="2614655"/>
    <lineage>
        <taxon>Bacteria</taxon>
        <taxon>Pseudomonadati</taxon>
        <taxon>Bacteroidota</taxon>
        <taxon>Cytophagia</taxon>
        <taxon>Cytophagales</taxon>
        <taxon>Cytophagaceae</taxon>
        <taxon>Rudanella</taxon>
    </lineage>
</organism>
<protein>
    <submittedName>
        <fullName evidence="8">M48 family metalloprotease</fullName>
    </submittedName>
</protein>
<dbReference type="InterPro" id="IPR001915">
    <property type="entry name" value="Peptidase_M48"/>
</dbReference>
<keyword evidence="1 6" id="KW-0645">Protease</keyword>
<dbReference type="EMBL" id="WELI01000009">
    <property type="protein sequence ID" value="KAB7727862.1"/>
    <property type="molecule type" value="Genomic_DNA"/>
</dbReference>
<evidence type="ECO:0000256" key="5">
    <source>
        <dbReference type="ARBA" id="ARBA00023049"/>
    </source>
</evidence>
<evidence type="ECO:0000256" key="2">
    <source>
        <dbReference type="ARBA" id="ARBA00022723"/>
    </source>
</evidence>
<dbReference type="PANTHER" id="PTHR22726:SF24">
    <property type="entry name" value="M48 FAMILY METALLOPEPTIDASE"/>
    <property type="match status" value="1"/>
</dbReference>
<comment type="similarity">
    <text evidence="6">Belongs to the peptidase M48 family.</text>
</comment>
<dbReference type="GO" id="GO:0016020">
    <property type="term" value="C:membrane"/>
    <property type="evidence" value="ECO:0007669"/>
    <property type="project" value="TreeGrafter"/>
</dbReference>
<dbReference type="PANTHER" id="PTHR22726">
    <property type="entry name" value="METALLOENDOPEPTIDASE OMA1"/>
    <property type="match status" value="1"/>
</dbReference>
<gene>
    <name evidence="8" type="ORF">F5984_19015</name>
</gene>
<keyword evidence="2" id="KW-0479">Metal-binding</keyword>
<proteinExistence type="inferred from homology"/>
<evidence type="ECO:0000313" key="9">
    <source>
        <dbReference type="Proteomes" id="UP000488299"/>
    </source>
</evidence>
<dbReference type="RefSeq" id="WP_152125815.1">
    <property type="nucleotide sequence ID" value="NZ_WELI01000009.1"/>
</dbReference>
<accession>A0A7J5TUL6</accession>
<dbReference type="Gene3D" id="3.30.2010.10">
    <property type="entry name" value="Metalloproteases ('zincins'), catalytic domain"/>
    <property type="match status" value="1"/>
</dbReference>
<dbReference type="CDD" id="cd07331">
    <property type="entry name" value="M48C_Oma1_like"/>
    <property type="match status" value="1"/>
</dbReference>
<evidence type="ECO:0000256" key="1">
    <source>
        <dbReference type="ARBA" id="ARBA00022670"/>
    </source>
</evidence>
<dbReference type="AlphaFoldDB" id="A0A7J5TUL6"/>
<evidence type="ECO:0000256" key="6">
    <source>
        <dbReference type="RuleBase" id="RU003983"/>
    </source>
</evidence>
<evidence type="ECO:0000256" key="3">
    <source>
        <dbReference type="ARBA" id="ARBA00022801"/>
    </source>
</evidence>
<dbReference type="GO" id="GO:0051603">
    <property type="term" value="P:proteolysis involved in protein catabolic process"/>
    <property type="evidence" value="ECO:0007669"/>
    <property type="project" value="TreeGrafter"/>
</dbReference>